<gene>
    <name evidence="2" type="ORF">NAEGRDRAFT_78512</name>
</gene>
<dbReference type="PANTHER" id="PTHR31014">
    <property type="entry name" value="MITOCHONDRIAL TRANSLATION SYSTEM COMPONENT PET127-RELATED"/>
    <property type="match status" value="1"/>
</dbReference>
<dbReference type="RefSeq" id="XP_002681093.1">
    <property type="nucleotide sequence ID" value="XM_002681047.1"/>
</dbReference>
<dbReference type="Proteomes" id="UP000006671">
    <property type="component" value="Unassembled WGS sequence"/>
</dbReference>
<dbReference type="GeneID" id="8848413"/>
<feature type="compositionally biased region" description="Polar residues" evidence="1">
    <location>
        <begin position="78"/>
        <end position="97"/>
    </location>
</feature>
<evidence type="ECO:0000313" key="3">
    <source>
        <dbReference type="Proteomes" id="UP000006671"/>
    </source>
</evidence>
<keyword evidence="3" id="KW-1185">Reference proteome</keyword>
<dbReference type="GO" id="GO:0005740">
    <property type="term" value="C:mitochondrial envelope"/>
    <property type="evidence" value="ECO:0007669"/>
    <property type="project" value="TreeGrafter"/>
</dbReference>
<dbReference type="InParanoid" id="D2V4A4"/>
<feature type="compositionally biased region" description="Polar residues" evidence="1">
    <location>
        <begin position="49"/>
        <end position="58"/>
    </location>
</feature>
<dbReference type="InterPro" id="IPR013943">
    <property type="entry name" value="Pet127"/>
</dbReference>
<name>D2V4A4_NAEGR</name>
<dbReference type="OMA" id="PIRINME"/>
<feature type="region of interest" description="Disordered" evidence="1">
    <location>
        <begin position="49"/>
        <end position="208"/>
    </location>
</feature>
<dbReference type="Pfam" id="PF08634">
    <property type="entry name" value="Pet127"/>
    <property type="match status" value="1"/>
</dbReference>
<accession>D2V4A4</accession>
<evidence type="ECO:0000313" key="2">
    <source>
        <dbReference type="EMBL" id="EFC48349.1"/>
    </source>
</evidence>
<dbReference type="eggNOG" id="ENOG502QPU6">
    <property type="taxonomic scope" value="Eukaryota"/>
</dbReference>
<sequence length="879" mass="102026">MLNLFKKKITYHATSGLVASSSSPTSALLFGSGANTTVTNNILLPSIVNNNNSGTTRGFKQKFGRVSSSNNTEDKQQQHSSQHGFSTNSGETRQPTSKKPFKSNFQQNSNNHHNKPHHQKSQQNYKEKHSNNTTSTTSFLKDHHEEPSRNFKFNNNQQHFDKSQRKGGFNKRDDKAQFQHHKKHNMERKPKKQQSETPLPDVVSNVEEPIKEEKKSFVALNYDDIDMNLKGEDETHQTSASDVSPFYEGNEHSSEFTPFTKELEINVDILLKRVLEKVKTQNAVEIDKEKDGLSSLLRATDSAIKEEDDDIFQPRDFSLIEETDEAEEEQDFVGKKYDTLHKKPLELKKKASREKEEFSEKQSAEVLTNAKYIPSVGIKYRSKNNDESLPALHKYLVDFGDSEYLQLAETHPSEKMYVGDSDINQVPTLKNGLNRVLTSPGVHRMYDGKTKTHFFHPYMRQLHKPEEINFNNLTPFIPPSQDTTLHKLMDQNPCRYQSSTSSITSPLVSLYLALSNYKPTRARNLENFKYLTSSFTPAVRKPVVFILRPKLSKLGHTFYSIDSYKFLFEPRSNQILMDLGKVMEKLFVMEPEDFEKRFVKQYCGEEQTVEDEEVYRYLRHGSFLLRSQLDCYHPQYGVFDIKTRATNPIRINMEKYQKFTNIKLKMIKGNYNSYEREFYDMVRSVFIKYSMQGRIGGMDGMFLAYHNTVELFGFEYIKLGEIDKHVFGSPHMAERFFSLLLDLLGEVLDRITEKFAGQALKVTFRPVKVEPYFIDIFVEPVHGDLGWNERKPTEEEKMKWESDRFNANPFADMIEDTVYCYRLSCQPMVNGAVCRNYVEFKEEDKVDILYCLEEMGDTTTDKFLLNEYILTLKKAFFVE</sequence>
<protein>
    <submittedName>
        <fullName evidence="2">Uncharacterized protein</fullName>
    </submittedName>
</protein>
<dbReference type="OrthoDB" id="10249045at2759"/>
<dbReference type="STRING" id="5762.D2V4A4"/>
<dbReference type="VEuPathDB" id="AmoebaDB:NAEGRDRAFT_78512"/>
<feature type="compositionally biased region" description="Basic and acidic residues" evidence="1">
    <location>
        <begin position="140"/>
        <end position="149"/>
    </location>
</feature>
<feature type="compositionally biased region" description="Low complexity" evidence="1">
    <location>
        <begin position="102"/>
        <end position="111"/>
    </location>
</feature>
<reference evidence="2 3" key="1">
    <citation type="journal article" date="2010" name="Cell">
        <title>The genome of Naegleria gruberi illuminates early eukaryotic versatility.</title>
        <authorList>
            <person name="Fritz-Laylin L.K."/>
            <person name="Prochnik S.E."/>
            <person name="Ginger M.L."/>
            <person name="Dacks J.B."/>
            <person name="Carpenter M.L."/>
            <person name="Field M.C."/>
            <person name="Kuo A."/>
            <person name="Paredez A."/>
            <person name="Chapman J."/>
            <person name="Pham J."/>
            <person name="Shu S."/>
            <person name="Neupane R."/>
            <person name="Cipriano M."/>
            <person name="Mancuso J."/>
            <person name="Tu H."/>
            <person name="Salamov A."/>
            <person name="Lindquist E."/>
            <person name="Shapiro H."/>
            <person name="Lucas S."/>
            <person name="Grigoriev I.V."/>
            <person name="Cande W.Z."/>
            <person name="Fulton C."/>
            <person name="Rokhsar D.S."/>
            <person name="Dawson S.C."/>
        </authorList>
    </citation>
    <scope>NUCLEOTIDE SEQUENCE [LARGE SCALE GENOMIC DNA]</scope>
    <source>
        <strain evidence="2 3">NEG-M</strain>
    </source>
</reference>
<proteinExistence type="predicted"/>
<feature type="compositionally biased region" description="Basic residues" evidence="1">
    <location>
        <begin position="178"/>
        <end position="192"/>
    </location>
</feature>
<dbReference type="EMBL" id="GG738851">
    <property type="protein sequence ID" value="EFC48349.1"/>
    <property type="molecule type" value="Genomic_DNA"/>
</dbReference>
<dbReference type="PANTHER" id="PTHR31014:SF0">
    <property type="entry name" value="MITOCHONDRIAL TRANSLATION SYSTEM COMPONENT PET127-RELATED"/>
    <property type="match status" value="1"/>
</dbReference>
<evidence type="ECO:0000256" key="1">
    <source>
        <dbReference type="SAM" id="MobiDB-lite"/>
    </source>
</evidence>
<dbReference type="KEGG" id="ngr:NAEGRDRAFT_78512"/>
<dbReference type="GO" id="GO:0000964">
    <property type="term" value="P:mitochondrial RNA 5'-end processing"/>
    <property type="evidence" value="ECO:0007669"/>
    <property type="project" value="TreeGrafter"/>
</dbReference>
<dbReference type="AlphaFoldDB" id="D2V4A4"/>
<organism evidence="3">
    <name type="scientific">Naegleria gruberi</name>
    <name type="common">Amoeba</name>
    <dbReference type="NCBI Taxonomy" id="5762"/>
    <lineage>
        <taxon>Eukaryota</taxon>
        <taxon>Discoba</taxon>
        <taxon>Heterolobosea</taxon>
        <taxon>Tetramitia</taxon>
        <taxon>Eutetramitia</taxon>
        <taxon>Vahlkampfiidae</taxon>
        <taxon>Naegleria</taxon>
    </lineage>
</organism>
<feature type="compositionally biased region" description="Basic and acidic residues" evidence="1">
    <location>
        <begin position="159"/>
        <end position="177"/>
    </location>
</feature>